<sequence length="96" mass="10628">GADAMNALDIIARLQLIVDLLLFCIFNVSLIVILISLFYNMLFHGKFYQLIVDSIEVGFGTTSVTLVDVEGIPRPPDPKPEPEPEPEPEPDSNSEE</sequence>
<feature type="transmembrane region" description="Helical" evidence="2">
    <location>
        <begin position="20"/>
        <end position="39"/>
    </location>
</feature>
<feature type="non-terminal residue" evidence="3">
    <location>
        <position position="1"/>
    </location>
</feature>
<keyword evidence="2" id="KW-0472">Membrane</keyword>
<organism evidence="3">
    <name type="scientific">marine sediment metagenome</name>
    <dbReference type="NCBI Taxonomy" id="412755"/>
    <lineage>
        <taxon>unclassified sequences</taxon>
        <taxon>metagenomes</taxon>
        <taxon>ecological metagenomes</taxon>
    </lineage>
</organism>
<keyword evidence="2" id="KW-0812">Transmembrane</keyword>
<evidence type="ECO:0000256" key="2">
    <source>
        <dbReference type="SAM" id="Phobius"/>
    </source>
</evidence>
<name>X1DRW4_9ZZZZ</name>
<feature type="compositionally biased region" description="Acidic residues" evidence="1">
    <location>
        <begin position="83"/>
        <end position="96"/>
    </location>
</feature>
<reference evidence="3" key="1">
    <citation type="journal article" date="2014" name="Front. Microbiol.">
        <title>High frequency of phylogenetically diverse reductive dehalogenase-homologous genes in deep subseafloor sedimentary metagenomes.</title>
        <authorList>
            <person name="Kawai M."/>
            <person name="Futagami T."/>
            <person name="Toyoda A."/>
            <person name="Takaki Y."/>
            <person name="Nishi S."/>
            <person name="Hori S."/>
            <person name="Arai W."/>
            <person name="Tsubouchi T."/>
            <person name="Morono Y."/>
            <person name="Uchiyama I."/>
            <person name="Ito T."/>
            <person name="Fujiyama A."/>
            <person name="Inagaki F."/>
            <person name="Takami H."/>
        </authorList>
    </citation>
    <scope>NUCLEOTIDE SEQUENCE</scope>
    <source>
        <strain evidence="3">Expedition CK06-06</strain>
    </source>
</reference>
<proteinExistence type="predicted"/>
<evidence type="ECO:0000256" key="1">
    <source>
        <dbReference type="SAM" id="MobiDB-lite"/>
    </source>
</evidence>
<comment type="caution">
    <text evidence="3">The sequence shown here is derived from an EMBL/GenBank/DDBJ whole genome shotgun (WGS) entry which is preliminary data.</text>
</comment>
<keyword evidence="2" id="KW-1133">Transmembrane helix</keyword>
<accession>X1DRW4</accession>
<dbReference type="EMBL" id="BART01034790">
    <property type="protein sequence ID" value="GAH07724.1"/>
    <property type="molecule type" value="Genomic_DNA"/>
</dbReference>
<feature type="region of interest" description="Disordered" evidence="1">
    <location>
        <begin position="68"/>
        <end position="96"/>
    </location>
</feature>
<evidence type="ECO:0000313" key="3">
    <source>
        <dbReference type="EMBL" id="GAH07724.1"/>
    </source>
</evidence>
<protein>
    <submittedName>
        <fullName evidence="3">Uncharacterized protein</fullName>
    </submittedName>
</protein>
<dbReference type="AlphaFoldDB" id="X1DRW4"/>
<gene>
    <name evidence="3" type="ORF">S01H4_59347</name>
</gene>